<dbReference type="EC" id="2.7.7.99" evidence="4"/>
<dbReference type="PANTHER" id="PTHR43584:SF8">
    <property type="entry name" value="N-ACETYLMURAMATE ALPHA-1-PHOSPHATE URIDYLYLTRANSFERASE"/>
    <property type="match status" value="1"/>
</dbReference>
<evidence type="ECO:0000256" key="2">
    <source>
        <dbReference type="ARBA" id="ARBA00022695"/>
    </source>
</evidence>
<dbReference type="PANTHER" id="PTHR43584">
    <property type="entry name" value="NUCLEOTIDYL TRANSFERASE"/>
    <property type="match status" value="1"/>
</dbReference>
<keyword evidence="2 4" id="KW-0548">Nucleotidyltransferase</keyword>
<dbReference type="EMBL" id="JBEUWX010000001">
    <property type="protein sequence ID" value="MFA9948984.1"/>
    <property type="molecule type" value="Genomic_DNA"/>
</dbReference>
<dbReference type="GO" id="GO:0016779">
    <property type="term" value="F:nucleotidyltransferase activity"/>
    <property type="evidence" value="ECO:0007669"/>
    <property type="project" value="UniProtKB-KW"/>
</dbReference>
<evidence type="ECO:0000313" key="4">
    <source>
        <dbReference type="EMBL" id="MFA9948984.1"/>
    </source>
</evidence>
<keyword evidence="1 4" id="KW-0808">Transferase</keyword>
<accession>A0ABV4UCA6</accession>
<dbReference type="RefSeq" id="WP_418890144.1">
    <property type="nucleotide sequence ID" value="NZ_JBEUWX010000001.1"/>
</dbReference>
<feature type="domain" description="Nucleotidyl transferase" evidence="3">
    <location>
        <begin position="2"/>
        <end position="127"/>
    </location>
</feature>
<dbReference type="NCBIfam" id="NF045761">
    <property type="entry name" value="NAMPUrTaseMurU"/>
    <property type="match status" value="1"/>
</dbReference>
<reference evidence="5" key="1">
    <citation type="submission" date="2024-06" db="EMBL/GenBank/DDBJ databases">
        <title>Radixoralia hellwigii gen. nov., sp nov., isolated from a root canal in the human oral cavity.</title>
        <authorList>
            <person name="Bartsch S."/>
            <person name="Wittmer A."/>
            <person name="Schulz A.-K."/>
            <person name="Neumann-Schaal M."/>
            <person name="Wolf J."/>
            <person name="Gronow S."/>
            <person name="Tennert C."/>
            <person name="Haecker G."/>
            <person name="Cieplik F."/>
            <person name="Al-Ahmad A."/>
        </authorList>
    </citation>
    <scope>NUCLEOTIDE SEQUENCE [LARGE SCALE GENOMIC DNA]</scope>
    <source>
        <strain evidence="5">Wk13</strain>
    </source>
</reference>
<dbReference type="CDD" id="cd06422">
    <property type="entry name" value="NTP_transferase_like_1"/>
    <property type="match status" value="1"/>
</dbReference>
<comment type="caution">
    <text evidence="4">The sequence shown here is derived from an EMBL/GenBank/DDBJ whole genome shotgun (WGS) entry which is preliminary data.</text>
</comment>
<dbReference type="InterPro" id="IPR005835">
    <property type="entry name" value="NTP_transferase_dom"/>
</dbReference>
<evidence type="ECO:0000313" key="5">
    <source>
        <dbReference type="Proteomes" id="UP001574673"/>
    </source>
</evidence>
<gene>
    <name evidence="4" type="primary">murU</name>
    <name evidence="4" type="ORF">ABCS64_01355</name>
</gene>
<dbReference type="Gene3D" id="3.90.550.10">
    <property type="entry name" value="Spore Coat Polysaccharide Biosynthesis Protein SpsA, Chain A"/>
    <property type="match status" value="1"/>
</dbReference>
<dbReference type="Proteomes" id="UP001574673">
    <property type="component" value="Unassembled WGS sequence"/>
</dbReference>
<keyword evidence="5" id="KW-1185">Reference proteome</keyword>
<dbReference type="InterPro" id="IPR029044">
    <property type="entry name" value="Nucleotide-diphossugar_trans"/>
</dbReference>
<dbReference type="Pfam" id="PF00483">
    <property type="entry name" value="NTP_transferase"/>
    <property type="match status" value="1"/>
</dbReference>
<dbReference type="InterPro" id="IPR054790">
    <property type="entry name" value="MurU"/>
</dbReference>
<evidence type="ECO:0000256" key="1">
    <source>
        <dbReference type="ARBA" id="ARBA00022679"/>
    </source>
</evidence>
<organism evidence="4 5">
    <name type="scientific">Dentiradicibacter hellwigii</name>
    <dbReference type="NCBI Taxonomy" id="3149053"/>
    <lineage>
        <taxon>Bacteria</taxon>
        <taxon>Pseudomonadati</taxon>
        <taxon>Pseudomonadota</taxon>
        <taxon>Betaproteobacteria</taxon>
        <taxon>Rhodocyclales</taxon>
        <taxon>Rhodocyclaceae</taxon>
        <taxon>Dentiradicibacter</taxon>
    </lineage>
</organism>
<dbReference type="InterPro" id="IPR050065">
    <property type="entry name" value="GlmU-like"/>
</dbReference>
<evidence type="ECO:0000259" key="3">
    <source>
        <dbReference type="Pfam" id="PF00483"/>
    </source>
</evidence>
<name>A0ABV4UCA6_9RHOO</name>
<sequence length="252" mass="26921">MKAMILAAGRGERMRPLTDATPKPLLCAGGKPLIVWHLERLADAGFRDILINTAWLGERIRTLLGDGARWNLAIRYSPEPPGALETAGGIAHALPLLGEAPFLVVNGDIWCDWDFTRAFAVAEQMAAHETDTPDTPAYLAHLILVDNPAHHAGGDFCLDGNALRYAADGAGTSLTYAGIGIFSPAFFTGVPAGAVMKLRPLLDAGIGQHTIHGEYHAGCWSDVGTPERLHELDRQLAAATCHIQPTILPARA</sequence>
<dbReference type="SUPFAM" id="SSF53448">
    <property type="entry name" value="Nucleotide-diphospho-sugar transferases"/>
    <property type="match status" value="1"/>
</dbReference>
<proteinExistence type="predicted"/>
<protein>
    <submittedName>
        <fullName evidence="4">N-acetylmuramate alpha-1-phosphate uridylyltransferase MurU</fullName>
        <ecNumber evidence="4">2.7.7.99</ecNumber>
    </submittedName>
</protein>